<dbReference type="InterPro" id="IPR029052">
    <property type="entry name" value="Metallo-depent_PP-like"/>
</dbReference>
<dbReference type="Proteomes" id="UP000261011">
    <property type="component" value="Unassembled WGS sequence"/>
</dbReference>
<accession>A0A3E2TFA4</accession>
<dbReference type="PANTHER" id="PTHR43143">
    <property type="entry name" value="METALLOPHOSPHOESTERASE, CALCINEURIN SUPERFAMILY"/>
    <property type="match status" value="1"/>
</dbReference>
<protein>
    <recommendedName>
        <fullName evidence="1">Calcineurin-like phosphoesterase domain-containing protein</fullName>
    </recommendedName>
</protein>
<dbReference type="GO" id="GO:0016787">
    <property type="term" value="F:hydrolase activity"/>
    <property type="evidence" value="ECO:0007669"/>
    <property type="project" value="InterPro"/>
</dbReference>
<gene>
    <name evidence="2" type="ORF">DXA39_08690</name>
</gene>
<dbReference type="Gene3D" id="3.60.21.10">
    <property type="match status" value="1"/>
</dbReference>
<evidence type="ECO:0000259" key="1">
    <source>
        <dbReference type="Pfam" id="PF00149"/>
    </source>
</evidence>
<dbReference type="InterPro" id="IPR051918">
    <property type="entry name" value="STPP_CPPED1"/>
</dbReference>
<proteinExistence type="predicted"/>
<organism evidence="2 3">
    <name type="scientific">Anaerococcus nagyae</name>
    <dbReference type="NCBI Taxonomy" id="1755241"/>
    <lineage>
        <taxon>Bacteria</taxon>
        <taxon>Bacillati</taxon>
        <taxon>Bacillota</taxon>
        <taxon>Tissierellia</taxon>
        <taxon>Tissierellales</taxon>
        <taxon>Peptoniphilaceae</taxon>
        <taxon>Anaerococcus</taxon>
    </lineage>
</organism>
<dbReference type="RefSeq" id="WP_117522324.1">
    <property type="nucleotide sequence ID" value="NZ_QVEU01000012.1"/>
</dbReference>
<dbReference type="SUPFAM" id="SSF56300">
    <property type="entry name" value="Metallo-dependent phosphatases"/>
    <property type="match status" value="1"/>
</dbReference>
<keyword evidence="3" id="KW-1185">Reference proteome</keyword>
<dbReference type="CDD" id="cd00838">
    <property type="entry name" value="MPP_superfamily"/>
    <property type="match status" value="1"/>
</dbReference>
<evidence type="ECO:0000313" key="2">
    <source>
        <dbReference type="EMBL" id="RGB74295.1"/>
    </source>
</evidence>
<reference evidence="2 3" key="1">
    <citation type="submission" date="2018-08" db="EMBL/GenBank/DDBJ databases">
        <title>A genome reference for cultivated species of the human gut microbiota.</title>
        <authorList>
            <person name="Zou Y."/>
            <person name="Xue W."/>
            <person name="Luo G."/>
        </authorList>
    </citation>
    <scope>NUCLEOTIDE SEQUENCE [LARGE SCALE GENOMIC DNA]</scope>
    <source>
        <strain evidence="2 3">OF01-3</strain>
    </source>
</reference>
<dbReference type="OrthoDB" id="9791866at2"/>
<comment type="caution">
    <text evidence="2">The sequence shown here is derived from an EMBL/GenBank/DDBJ whole genome shotgun (WGS) entry which is preliminary data.</text>
</comment>
<feature type="domain" description="Calcineurin-like phosphoesterase" evidence="1">
    <location>
        <begin position="5"/>
        <end position="223"/>
    </location>
</feature>
<dbReference type="Pfam" id="PF00149">
    <property type="entry name" value="Metallophos"/>
    <property type="match status" value="1"/>
</dbReference>
<dbReference type="AlphaFoldDB" id="A0A3E2TFA4"/>
<evidence type="ECO:0000313" key="3">
    <source>
        <dbReference type="Proteomes" id="UP000261011"/>
    </source>
</evidence>
<sequence>MCNNLKLLVFTDLHSEIIDNPEERVDAIINAAKSNYVDLIINIGDFGYHSDTSKTLCEEKNQPVNYNIFFKQRTDKYMLKTKNLLKKFDDLDIPVLHTLGNHDMDFNSKETAVNDYGMKNNYYYYDINNFRIIVLDTNYYLDDDGIEVSYSFGNNFNQNKKAVLSYEQTLWLDESLQTDKKIIVCSHNVLTDDPRGVENYKDVYSVLNKRGEKILALSGHKHIDKLTIDGNLSFLEVNSASYYWLGEKSKMETSYSDKYLEDHPVLPYILRYPEALYAIISLDNENIKVKGRGESLNLSDIDRQILNSSNISSKIKDYKF</sequence>
<dbReference type="PANTHER" id="PTHR43143:SF1">
    <property type="entry name" value="SERINE_THREONINE-PROTEIN PHOSPHATASE CPPED1"/>
    <property type="match status" value="1"/>
</dbReference>
<name>A0A3E2TFA4_9FIRM</name>
<dbReference type="EMBL" id="QVEU01000012">
    <property type="protein sequence ID" value="RGB74295.1"/>
    <property type="molecule type" value="Genomic_DNA"/>
</dbReference>
<dbReference type="InterPro" id="IPR004843">
    <property type="entry name" value="Calcineurin-like_PHP"/>
</dbReference>